<keyword evidence="1" id="KW-0732">Signal</keyword>
<feature type="signal peptide" evidence="1">
    <location>
        <begin position="1"/>
        <end position="22"/>
    </location>
</feature>
<dbReference type="EMBL" id="JANAWD010000365">
    <property type="protein sequence ID" value="KAJ3480619.1"/>
    <property type="molecule type" value="Genomic_DNA"/>
</dbReference>
<keyword evidence="3" id="KW-1185">Reference proteome</keyword>
<dbReference type="AlphaFoldDB" id="A0AAD5YE62"/>
<evidence type="ECO:0000313" key="2">
    <source>
        <dbReference type="EMBL" id="KAJ3480619.1"/>
    </source>
</evidence>
<feature type="chain" id="PRO_5041916893" evidence="1">
    <location>
        <begin position="23"/>
        <end position="233"/>
    </location>
</feature>
<reference evidence="2" key="1">
    <citation type="submission" date="2022-07" db="EMBL/GenBank/DDBJ databases">
        <title>Genome Sequence of Physisporinus lineatus.</title>
        <authorList>
            <person name="Buettner E."/>
        </authorList>
    </citation>
    <scope>NUCLEOTIDE SEQUENCE</scope>
    <source>
        <strain evidence="2">VT162</strain>
    </source>
</reference>
<organism evidence="2 3">
    <name type="scientific">Meripilus lineatus</name>
    <dbReference type="NCBI Taxonomy" id="2056292"/>
    <lineage>
        <taxon>Eukaryota</taxon>
        <taxon>Fungi</taxon>
        <taxon>Dikarya</taxon>
        <taxon>Basidiomycota</taxon>
        <taxon>Agaricomycotina</taxon>
        <taxon>Agaricomycetes</taxon>
        <taxon>Polyporales</taxon>
        <taxon>Meripilaceae</taxon>
        <taxon>Meripilus</taxon>
    </lineage>
</organism>
<accession>A0AAD5YE62</accession>
<sequence>MFFSKLFLPLFTFASIATFAFAAPALLPASLPGSAAIEEPVLQQLEPRQQLDTVQGIIASLEQELAPLLTNLTSLAGTIQTGLAKAQLDGLLGQIESIIGNVTADLGAAVPVITTPPVATAAPSLPITPEDITALINTVVGFLTSLTGALGSLPISSPLPSTGGTNGLDAALSAFLAALEKILPGVTGQIGQTLPAGTLGLLGLLKLSSVVSSLGLDKLLGGLLGNLLGAIGL</sequence>
<evidence type="ECO:0000313" key="3">
    <source>
        <dbReference type="Proteomes" id="UP001212997"/>
    </source>
</evidence>
<proteinExistence type="predicted"/>
<name>A0AAD5YE62_9APHY</name>
<dbReference type="Proteomes" id="UP001212997">
    <property type="component" value="Unassembled WGS sequence"/>
</dbReference>
<comment type="caution">
    <text evidence="2">The sequence shown here is derived from an EMBL/GenBank/DDBJ whole genome shotgun (WGS) entry which is preliminary data.</text>
</comment>
<evidence type="ECO:0000256" key="1">
    <source>
        <dbReference type="SAM" id="SignalP"/>
    </source>
</evidence>
<protein>
    <submittedName>
        <fullName evidence="2">Uncharacterized protein</fullName>
    </submittedName>
</protein>
<gene>
    <name evidence="2" type="ORF">NLI96_g8227</name>
</gene>